<organism evidence="2 3">
    <name type="scientific">Sporomusa ovata</name>
    <dbReference type="NCBI Taxonomy" id="2378"/>
    <lineage>
        <taxon>Bacteria</taxon>
        <taxon>Bacillati</taxon>
        <taxon>Bacillota</taxon>
        <taxon>Negativicutes</taxon>
        <taxon>Selenomonadales</taxon>
        <taxon>Sporomusaceae</taxon>
        <taxon>Sporomusa</taxon>
    </lineage>
</organism>
<accession>A0A0U1KZV3</accession>
<dbReference type="InterPro" id="IPR018709">
    <property type="entry name" value="CoA_activase_DUF2229"/>
</dbReference>
<evidence type="ECO:0000313" key="3">
    <source>
        <dbReference type="Proteomes" id="UP000049855"/>
    </source>
</evidence>
<dbReference type="PANTHER" id="PTHR32329:SF2">
    <property type="entry name" value="BIFUNCTIONAL PROTEIN [INCLUDES 2-HYDROXYACYL-COA DEHYDRATASE (N-TER) AND ITS ACTIVATOR DOMAIN (C_TERM)"/>
    <property type="match status" value="1"/>
</dbReference>
<dbReference type="AlphaFoldDB" id="A0A0U1KZV3"/>
<sequence>MIVTFPHMGTMSIVLKALFTQLGCQVLVPPPITKHTMELGTRVSPETVCLPFKLTLGNFIEALEQGADTLVTCGGEGPCRLGYYGVIQQKILEQLGYRFRMITVEPSLIESYRQLKYVAPHTSWHQIYKAFQLAGAKMNLLDDINSEANRLRAGESVRGSINLLWEQAVREIDLAESCLVLKGLREELLQKLQAVRVVQPLNPLRVAIVGEIYVMLEPFVNQNLERRLGDMGVEVSKTLLLSDYVKGHLLHRQSYVELYKKLSTIAAPYLGHYVGGHGLKSIAYTILKKQQGFDGIIQVYPFTCMPEVVAKNILPKVSQDIDMPVLTLAYDEQTGEAGIMTRLEAFIDLLKYRQTKLRQTIEIDSELSVLH</sequence>
<dbReference type="Pfam" id="PF09989">
    <property type="entry name" value="DUF2229"/>
    <property type="match status" value="1"/>
</dbReference>
<feature type="domain" description="DUF2229" evidence="1">
    <location>
        <begin position="11"/>
        <end position="70"/>
    </location>
</feature>
<evidence type="ECO:0000259" key="1">
    <source>
        <dbReference type="Pfam" id="PF09989"/>
    </source>
</evidence>
<protein>
    <submittedName>
        <fullName evidence="2">Activator of (R)-2-hydroxyglutaryl-CoA dehydratase</fullName>
    </submittedName>
</protein>
<reference evidence="3" key="1">
    <citation type="submission" date="2015-03" db="EMBL/GenBank/DDBJ databases">
        <authorList>
            <person name="Nijsse Bart"/>
        </authorList>
    </citation>
    <scope>NUCLEOTIDE SEQUENCE [LARGE SCALE GENOMIC DNA]</scope>
</reference>
<evidence type="ECO:0000313" key="2">
    <source>
        <dbReference type="EMBL" id="CQR72950.1"/>
    </source>
</evidence>
<dbReference type="RefSeq" id="WP_021168630.1">
    <property type="nucleotide sequence ID" value="NZ_CTRP01000011.1"/>
</dbReference>
<dbReference type="Gene3D" id="3.40.50.11900">
    <property type="match status" value="1"/>
</dbReference>
<keyword evidence="3" id="KW-1185">Reference proteome</keyword>
<dbReference type="PANTHER" id="PTHR32329">
    <property type="entry name" value="BIFUNCTIONAL PROTEIN [INCLUDES 2-HYDROXYACYL-COA DEHYDRATASE (N-TER) AND ITS ACTIVATOR DOMAIN (C_TERM)-RELATED"/>
    <property type="match status" value="1"/>
</dbReference>
<proteinExistence type="predicted"/>
<dbReference type="Proteomes" id="UP000049855">
    <property type="component" value="Unassembled WGS sequence"/>
</dbReference>
<name>A0A0U1KZV3_9FIRM</name>
<dbReference type="EMBL" id="CTRP01000011">
    <property type="protein sequence ID" value="CQR72950.1"/>
    <property type="molecule type" value="Genomic_DNA"/>
</dbReference>
<gene>
    <name evidence="2" type="ORF">SpAn4DRAFT_3410</name>
</gene>
<dbReference type="InterPro" id="IPR051805">
    <property type="entry name" value="Dehydratase_Activator_Redct"/>
</dbReference>